<feature type="domain" description="ZZ-type" evidence="4">
    <location>
        <begin position="327"/>
        <end position="369"/>
    </location>
</feature>
<dbReference type="VEuPathDB" id="FungiDB:H310_07799"/>
<dbReference type="Gene3D" id="3.30.60.90">
    <property type="match status" value="2"/>
</dbReference>
<evidence type="ECO:0000259" key="4">
    <source>
        <dbReference type="SMART" id="SM00291"/>
    </source>
</evidence>
<feature type="domain" description="ZZ-type" evidence="4">
    <location>
        <begin position="209"/>
        <end position="254"/>
    </location>
</feature>
<feature type="domain" description="ZZ-type" evidence="4">
    <location>
        <begin position="99"/>
        <end position="142"/>
    </location>
</feature>
<feature type="domain" description="ZZ-type" evidence="4">
    <location>
        <begin position="267"/>
        <end position="310"/>
    </location>
</feature>
<gene>
    <name evidence="5" type="ORF">H310_07799</name>
</gene>
<proteinExistence type="predicted"/>
<feature type="domain" description="ZZ-type" evidence="4">
    <location>
        <begin position="154"/>
        <end position="198"/>
    </location>
</feature>
<dbReference type="InterPro" id="IPR000433">
    <property type="entry name" value="Znf_ZZ"/>
</dbReference>
<reference evidence="5" key="1">
    <citation type="submission" date="2013-12" db="EMBL/GenBank/DDBJ databases">
        <title>The Genome Sequence of Aphanomyces invadans NJM9701.</title>
        <authorList>
            <consortium name="The Broad Institute Genomics Platform"/>
            <person name="Russ C."/>
            <person name="Tyler B."/>
            <person name="van West P."/>
            <person name="Dieguez-Uribeondo J."/>
            <person name="Young S.K."/>
            <person name="Zeng Q."/>
            <person name="Gargeya S."/>
            <person name="Fitzgerald M."/>
            <person name="Abouelleil A."/>
            <person name="Alvarado L."/>
            <person name="Chapman S.B."/>
            <person name="Gainer-Dewar J."/>
            <person name="Goldberg J."/>
            <person name="Griggs A."/>
            <person name="Gujja S."/>
            <person name="Hansen M."/>
            <person name="Howarth C."/>
            <person name="Imamovic A."/>
            <person name="Ireland A."/>
            <person name="Larimer J."/>
            <person name="McCowan C."/>
            <person name="Murphy C."/>
            <person name="Pearson M."/>
            <person name="Poon T.W."/>
            <person name="Priest M."/>
            <person name="Roberts A."/>
            <person name="Saif S."/>
            <person name="Shea T."/>
            <person name="Sykes S."/>
            <person name="Wortman J."/>
            <person name="Nusbaum C."/>
            <person name="Birren B."/>
        </authorList>
    </citation>
    <scope>NUCLEOTIDE SEQUENCE [LARGE SCALE GENOMIC DNA]</scope>
    <source>
        <strain evidence="5">NJM9701</strain>
    </source>
</reference>
<keyword evidence="3" id="KW-0862">Zinc</keyword>
<dbReference type="InterPro" id="IPR043145">
    <property type="entry name" value="Znf_ZZ_sf"/>
</dbReference>
<evidence type="ECO:0000256" key="2">
    <source>
        <dbReference type="ARBA" id="ARBA00022771"/>
    </source>
</evidence>
<evidence type="ECO:0000313" key="5">
    <source>
        <dbReference type="EMBL" id="ETV99745.1"/>
    </source>
</evidence>
<sequence length="382" mass="41716">MPAPKLALQTMGKGAGHDGAKQRTDVVMMALVSRADWTCSRPCLLMVKTCIMTSFQRVSPPDNPRWLCHMFPRCRRWNPHHFALLLRACSLAMASNTAGRVDVQCDTCGLFPFVGPLFVSKRGFTLCHSCASSGKYQASHGPFDVESADSPALFPARATCDGCAIALDATGFRSTSVFNFDLCESCHASSKWEATHGPFLPQQYHPSNVRYDAQCDGCEMFPIVGAVHSSLTSPGFVLCDPCERSHRWTQSHGPFTTESPPFEHNQVLFDSTCDGCAKLLVGTGFASASTFDYHVCAACHASSRVPPNGPFVPIVFVQRPSSQLREMGAKGSCQGCGEPLDSFAYRNRVGFTICFTCETSGKFDLLHGPFIDTDSYQMNQLI</sequence>
<keyword evidence="1" id="KW-0479">Metal-binding</keyword>
<keyword evidence="2" id="KW-0863">Zinc-finger</keyword>
<evidence type="ECO:0000256" key="1">
    <source>
        <dbReference type="ARBA" id="ARBA00022723"/>
    </source>
</evidence>
<dbReference type="AlphaFoldDB" id="A0A024TZZ7"/>
<dbReference type="OrthoDB" id="661148at2759"/>
<dbReference type="RefSeq" id="XP_008871521.1">
    <property type="nucleotide sequence ID" value="XM_008873299.1"/>
</dbReference>
<accession>A0A024TZZ7</accession>
<dbReference type="SUPFAM" id="SSF57850">
    <property type="entry name" value="RING/U-box"/>
    <property type="match status" value="3"/>
</dbReference>
<organism evidence="5">
    <name type="scientific">Aphanomyces invadans</name>
    <dbReference type="NCBI Taxonomy" id="157072"/>
    <lineage>
        <taxon>Eukaryota</taxon>
        <taxon>Sar</taxon>
        <taxon>Stramenopiles</taxon>
        <taxon>Oomycota</taxon>
        <taxon>Saprolegniomycetes</taxon>
        <taxon>Saprolegniales</taxon>
        <taxon>Verrucalvaceae</taxon>
        <taxon>Aphanomyces</taxon>
    </lineage>
</organism>
<name>A0A024TZZ7_9STRA</name>
<dbReference type="Pfam" id="PF00569">
    <property type="entry name" value="ZZ"/>
    <property type="match status" value="2"/>
</dbReference>
<evidence type="ECO:0000256" key="3">
    <source>
        <dbReference type="ARBA" id="ARBA00022833"/>
    </source>
</evidence>
<dbReference type="GO" id="GO:0008270">
    <property type="term" value="F:zinc ion binding"/>
    <property type="evidence" value="ECO:0007669"/>
    <property type="project" value="UniProtKB-KW"/>
</dbReference>
<dbReference type="GeneID" id="20084849"/>
<dbReference type="SMART" id="SM00291">
    <property type="entry name" value="ZnF_ZZ"/>
    <property type="match status" value="5"/>
</dbReference>
<dbReference type="EMBL" id="KI913966">
    <property type="protein sequence ID" value="ETV99745.1"/>
    <property type="molecule type" value="Genomic_DNA"/>
</dbReference>
<protein>
    <recommendedName>
        <fullName evidence="4">ZZ-type domain-containing protein</fullName>
    </recommendedName>
</protein>